<proteinExistence type="predicted"/>
<keyword evidence="2" id="KW-1185">Reference proteome</keyword>
<accession>A0A1R3GRZ1</accession>
<dbReference type="OrthoDB" id="1923367at2759"/>
<evidence type="ECO:0000313" key="1">
    <source>
        <dbReference type="EMBL" id="OMO60831.1"/>
    </source>
</evidence>
<evidence type="ECO:0000313" key="2">
    <source>
        <dbReference type="Proteomes" id="UP000188268"/>
    </source>
</evidence>
<dbReference type="STRING" id="210143.A0A1R3GRZ1"/>
<organism evidence="1 2">
    <name type="scientific">Corchorus capsularis</name>
    <name type="common">Jute</name>
    <dbReference type="NCBI Taxonomy" id="210143"/>
    <lineage>
        <taxon>Eukaryota</taxon>
        <taxon>Viridiplantae</taxon>
        <taxon>Streptophyta</taxon>
        <taxon>Embryophyta</taxon>
        <taxon>Tracheophyta</taxon>
        <taxon>Spermatophyta</taxon>
        <taxon>Magnoliopsida</taxon>
        <taxon>eudicotyledons</taxon>
        <taxon>Gunneridae</taxon>
        <taxon>Pentapetalae</taxon>
        <taxon>rosids</taxon>
        <taxon>malvids</taxon>
        <taxon>Malvales</taxon>
        <taxon>Malvaceae</taxon>
        <taxon>Grewioideae</taxon>
        <taxon>Apeibeae</taxon>
        <taxon>Corchorus</taxon>
    </lineage>
</organism>
<comment type="caution">
    <text evidence="1">The sequence shown here is derived from an EMBL/GenBank/DDBJ whole genome shotgun (WGS) entry which is preliminary data.</text>
</comment>
<reference evidence="1 2" key="1">
    <citation type="submission" date="2013-09" db="EMBL/GenBank/DDBJ databases">
        <title>Corchorus capsularis genome sequencing.</title>
        <authorList>
            <person name="Alam M."/>
            <person name="Haque M.S."/>
            <person name="Islam M.S."/>
            <person name="Emdad E.M."/>
            <person name="Islam M.M."/>
            <person name="Ahmed B."/>
            <person name="Halim A."/>
            <person name="Hossen Q.M.M."/>
            <person name="Hossain M.Z."/>
            <person name="Ahmed R."/>
            <person name="Khan M.M."/>
            <person name="Islam R."/>
            <person name="Rashid M.M."/>
            <person name="Khan S.A."/>
            <person name="Rahman M.S."/>
            <person name="Alam M."/>
        </authorList>
    </citation>
    <scope>NUCLEOTIDE SEQUENCE [LARGE SCALE GENOMIC DNA]</scope>
    <source>
        <strain evidence="2">cv. CVL-1</strain>
        <tissue evidence="1">Whole seedling</tissue>
    </source>
</reference>
<name>A0A1R3GRZ1_COCAP</name>
<dbReference type="EMBL" id="AWWV01013638">
    <property type="protein sequence ID" value="OMO60831.1"/>
    <property type="molecule type" value="Genomic_DNA"/>
</dbReference>
<sequence>MDVNQFLQEVLNFEIGTSNVAFISLEELFIQFKEVAKVGELVNFEACMDVMDLLYEKEETSLLFSAPRSLAASILVTSYVITVPKQQWEFPVLPWVSSL</sequence>
<dbReference type="AlphaFoldDB" id="A0A1R3GRZ1"/>
<dbReference type="OMA" id="FATSCNE"/>
<dbReference type="Gramene" id="OMO60831">
    <property type="protein sequence ID" value="OMO60831"/>
    <property type="gene ID" value="CCACVL1_23861"/>
</dbReference>
<gene>
    <name evidence="1" type="ORF">CCACVL1_23861</name>
</gene>
<protein>
    <submittedName>
        <fullName evidence="1">Uncharacterized protein</fullName>
    </submittedName>
</protein>
<dbReference type="Proteomes" id="UP000188268">
    <property type="component" value="Unassembled WGS sequence"/>
</dbReference>